<dbReference type="Pfam" id="PF01584">
    <property type="entry name" value="CheW"/>
    <property type="match status" value="1"/>
</dbReference>
<dbReference type="InterPro" id="IPR002545">
    <property type="entry name" value="CheW-lke_dom"/>
</dbReference>
<feature type="domain" description="CheW-like" evidence="1">
    <location>
        <begin position="20"/>
        <end position="179"/>
    </location>
</feature>
<dbReference type="KEGG" id="cyp:PCC8801_3338"/>
<evidence type="ECO:0000259" key="1">
    <source>
        <dbReference type="PROSITE" id="PS50851"/>
    </source>
</evidence>
<evidence type="ECO:0000313" key="2">
    <source>
        <dbReference type="EMBL" id="ACK67308.1"/>
    </source>
</evidence>
<gene>
    <name evidence="2" type="ordered locus">PCC8801_3338</name>
</gene>
<dbReference type="HOGENOM" id="CLU_048995_5_1_3"/>
<dbReference type="GO" id="GO:0005829">
    <property type="term" value="C:cytosol"/>
    <property type="evidence" value="ECO:0007669"/>
    <property type="project" value="TreeGrafter"/>
</dbReference>
<protein>
    <submittedName>
        <fullName evidence="2">CheW protein</fullName>
    </submittedName>
</protein>
<dbReference type="GO" id="GO:0007165">
    <property type="term" value="P:signal transduction"/>
    <property type="evidence" value="ECO:0007669"/>
    <property type="project" value="InterPro"/>
</dbReference>
<dbReference type="PANTHER" id="PTHR22617:SF23">
    <property type="entry name" value="CHEMOTAXIS PROTEIN CHEW"/>
    <property type="match status" value="1"/>
</dbReference>
<dbReference type="STRING" id="41431.PCC8801_3338"/>
<dbReference type="PANTHER" id="PTHR22617">
    <property type="entry name" value="CHEMOTAXIS SENSOR HISTIDINE KINASE-RELATED"/>
    <property type="match status" value="1"/>
</dbReference>
<sequence>MVFNTLSPLSTPDTQDHRNLQQFLQLHLVPDTTLMLPVAQLTEVLSIPLGQIVPIPQMPSWIMGVYNWRGQVLWLVDLGELLGLTPWHQQNLTTPVHRAVVLHSTPKAASGTPSVRYTLGLVVSHIDEMEWCQPSEIQSPPTSAVTPSLAPFLRGYWLNPQGKMLIVLDGEAIIAAMPKS</sequence>
<dbReference type="EMBL" id="CP001287">
    <property type="protein sequence ID" value="ACK67308.1"/>
    <property type="molecule type" value="Genomic_DNA"/>
</dbReference>
<dbReference type="eggNOG" id="COG0835">
    <property type="taxonomic scope" value="Bacteria"/>
</dbReference>
<reference evidence="3" key="1">
    <citation type="journal article" date="2011" name="MBio">
        <title>Novel metabolic attributes of the genus Cyanothece, comprising a group of unicellular nitrogen-fixing Cyanobacteria.</title>
        <authorList>
            <person name="Bandyopadhyay A."/>
            <person name="Elvitigala T."/>
            <person name="Welsh E."/>
            <person name="Stockel J."/>
            <person name="Liberton M."/>
            <person name="Min H."/>
            <person name="Sherman L.A."/>
            <person name="Pakrasi H.B."/>
        </authorList>
    </citation>
    <scope>NUCLEOTIDE SEQUENCE [LARGE SCALE GENOMIC DNA]</scope>
    <source>
        <strain evidence="3">PCC 8801</strain>
    </source>
</reference>
<dbReference type="GO" id="GO:0006935">
    <property type="term" value="P:chemotaxis"/>
    <property type="evidence" value="ECO:0007669"/>
    <property type="project" value="InterPro"/>
</dbReference>
<keyword evidence="3" id="KW-1185">Reference proteome</keyword>
<dbReference type="PROSITE" id="PS50851">
    <property type="entry name" value="CHEW"/>
    <property type="match status" value="1"/>
</dbReference>
<dbReference type="SMART" id="SM00260">
    <property type="entry name" value="CheW"/>
    <property type="match status" value="1"/>
</dbReference>
<dbReference type="AlphaFoldDB" id="B7JZ97"/>
<dbReference type="Gene3D" id="2.40.50.180">
    <property type="entry name" value="CheA-289, Domain 4"/>
    <property type="match status" value="1"/>
</dbReference>
<name>B7JZ97_RIPO1</name>
<proteinExistence type="predicted"/>
<dbReference type="SUPFAM" id="SSF50341">
    <property type="entry name" value="CheW-like"/>
    <property type="match status" value="1"/>
</dbReference>
<organism evidence="2 3">
    <name type="scientific">Rippkaea orientalis (strain PCC 8801 / RF-1)</name>
    <name type="common">Cyanothece sp. (strain PCC 8801)</name>
    <dbReference type="NCBI Taxonomy" id="41431"/>
    <lineage>
        <taxon>Bacteria</taxon>
        <taxon>Bacillati</taxon>
        <taxon>Cyanobacteriota</taxon>
        <taxon>Cyanophyceae</taxon>
        <taxon>Oscillatoriophycideae</taxon>
        <taxon>Chroococcales</taxon>
        <taxon>Aphanothecaceae</taxon>
        <taxon>Rippkaea</taxon>
        <taxon>Rippkaea orientalis</taxon>
    </lineage>
</organism>
<dbReference type="OrthoDB" id="425983at2"/>
<evidence type="ECO:0000313" key="3">
    <source>
        <dbReference type="Proteomes" id="UP000008204"/>
    </source>
</evidence>
<accession>B7JZ97</accession>
<dbReference type="Proteomes" id="UP000008204">
    <property type="component" value="Chromosome"/>
</dbReference>
<dbReference type="InterPro" id="IPR039315">
    <property type="entry name" value="CheW"/>
</dbReference>
<dbReference type="RefSeq" id="WP_012596569.1">
    <property type="nucleotide sequence ID" value="NC_011726.1"/>
</dbReference>
<dbReference type="InterPro" id="IPR036061">
    <property type="entry name" value="CheW-like_dom_sf"/>
</dbReference>